<evidence type="ECO:0000313" key="3">
    <source>
        <dbReference type="Proteomes" id="UP000058857"/>
    </source>
</evidence>
<organism evidence="2">
    <name type="scientific">Leptospira borgpetersenii serovar Ballum</name>
    <dbReference type="NCBI Taxonomy" id="280505"/>
    <lineage>
        <taxon>Bacteria</taxon>
        <taxon>Pseudomonadati</taxon>
        <taxon>Spirochaetota</taxon>
        <taxon>Spirochaetia</taxon>
        <taxon>Leptospirales</taxon>
        <taxon>Leptospiraceae</taxon>
        <taxon>Leptospira</taxon>
    </lineage>
</organism>
<feature type="compositionally biased region" description="Polar residues" evidence="1">
    <location>
        <begin position="7"/>
        <end position="17"/>
    </location>
</feature>
<dbReference type="PATRIC" id="fig|280505.15.peg.23"/>
<accession>A0A0S2IL70</accession>
<name>A0A0S2IL70_LEPBO</name>
<sequence length="49" mass="5854">MRKRSVESSATLVSFGTGSDKEVEKYPTQGRIFRHRLKNLFVEMRYFNR</sequence>
<evidence type="ECO:0000313" key="2">
    <source>
        <dbReference type="EMBL" id="ALO24401.1"/>
    </source>
</evidence>
<feature type="region of interest" description="Disordered" evidence="1">
    <location>
        <begin position="1"/>
        <end position="22"/>
    </location>
</feature>
<evidence type="ECO:0000256" key="1">
    <source>
        <dbReference type="SAM" id="MobiDB-lite"/>
    </source>
</evidence>
<protein>
    <submittedName>
        <fullName evidence="2">Uncharacterized protein</fullName>
    </submittedName>
</protein>
<reference evidence="2 3" key="1">
    <citation type="journal article" date="2015" name="PLoS Negl. Trop. Dis.">
        <title>Distribution of Plasmids in Distinct Leptospira Pathogenic Species.</title>
        <authorList>
            <person name="Wang Y."/>
            <person name="Zhuang X."/>
            <person name="Zhong Y."/>
            <person name="Zhang C."/>
            <person name="Zhang Y."/>
            <person name="Zeng L."/>
            <person name="Zhu Y."/>
            <person name="He P."/>
            <person name="Dong K."/>
            <person name="Pal U."/>
            <person name="Guo X."/>
            <person name="Qin J."/>
        </authorList>
    </citation>
    <scope>NUCLEOTIDE SEQUENCE [LARGE SCALE GENOMIC DNA]</scope>
    <source>
        <strain evidence="2 3">56604</strain>
    </source>
</reference>
<gene>
    <name evidence="2" type="ORF">LBBP_00023</name>
</gene>
<dbReference type="Proteomes" id="UP000058857">
    <property type="component" value="Chromosome 1"/>
</dbReference>
<dbReference type="EMBL" id="CP012029">
    <property type="protein sequence ID" value="ALO24401.1"/>
    <property type="molecule type" value="Genomic_DNA"/>
</dbReference>
<proteinExistence type="predicted"/>
<dbReference type="AlphaFoldDB" id="A0A0S2IL70"/>